<dbReference type="GO" id="GO:0016020">
    <property type="term" value="C:membrane"/>
    <property type="evidence" value="ECO:0007669"/>
    <property type="project" value="UniProtKB-SubCell"/>
</dbReference>
<dbReference type="Ensembl" id="ENSOMET00000006342.1">
    <property type="protein sequence ID" value="ENSOMEP00000025781.1"/>
    <property type="gene ID" value="ENSOMEG00000007165.1"/>
</dbReference>
<dbReference type="PaxDb" id="30732-ENSOMEP00000025781"/>
<comment type="similarity">
    <text evidence="2">Belongs to the chloride channel CLIC family.</text>
</comment>
<keyword evidence="8" id="KW-1185">Reference proteome</keyword>
<name>A0A3B3D7G2_ORYME</name>
<accession>A0A3B3D7G2</accession>
<evidence type="ECO:0000256" key="4">
    <source>
        <dbReference type="ARBA" id="ARBA00022989"/>
    </source>
</evidence>
<reference evidence="7" key="1">
    <citation type="submission" date="2025-08" db="UniProtKB">
        <authorList>
            <consortium name="Ensembl"/>
        </authorList>
    </citation>
    <scope>IDENTIFICATION</scope>
</reference>
<dbReference type="Proteomes" id="UP000261560">
    <property type="component" value="Unplaced"/>
</dbReference>
<dbReference type="InterPro" id="IPR036249">
    <property type="entry name" value="Thioredoxin-like_sf"/>
</dbReference>
<keyword evidence="5" id="KW-0472">Membrane</keyword>
<evidence type="ECO:0000256" key="5">
    <source>
        <dbReference type="ARBA" id="ARBA00023136"/>
    </source>
</evidence>
<dbReference type="InterPro" id="IPR053823">
    <property type="entry name" value="CLIC_N"/>
</dbReference>
<evidence type="ECO:0000259" key="6">
    <source>
        <dbReference type="Pfam" id="PF22441"/>
    </source>
</evidence>
<evidence type="ECO:0000313" key="8">
    <source>
        <dbReference type="Proteomes" id="UP000261560"/>
    </source>
</evidence>
<evidence type="ECO:0000256" key="1">
    <source>
        <dbReference type="ARBA" id="ARBA00004167"/>
    </source>
</evidence>
<dbReference type="PANTHER" id="PTHR45476">
    <property type="entry name" value="CHLORIDE INTRACELLULAR CHANNEL PROTEIN 6-RELATED"/>
    <property type="match status" value="1"/>
</dbReference>
<evidence type="ECO:0000256" key="2">
    <source>
        <dbReference type="ARBA" id="ARBA00007655"/>
    </source>
</evidence>
<dbReference type="PANTHER" id="PTHR45476:SF4">
    <property type="entry name" value="CHLORIDE INTRACELLULAR CHANNEL PROTEIN 5"/>
    <property type="match status" value="1"/>
</dbReference>
<dbReference type="Gene3D" id="3.40.30.10">
    <property type="entry name" value="Glutaredoxin"/>
    <property type="match status" value="1"/>
</dbReference>
<evidence type="ECO:0000256" key="3">
    <source>
        <dbReference type="ARBA" id="ARBA00022692"/>
    </source>
</evidence>
<sequence>KIKNQNKVIGNCPFSQRIFMILWLKGVVFNVTTVDLKRIPRVIHSLLAILDTFICIFDVKMMYPPYYFHFSSSQQAILVEAPLGVSLWADIKTHFSLIYVDHVNSQR</sequence>
<keyword evidence="3" id="KW-0812">Transmembrane</keyword>
<feature type="domain" description="CLIC N-terminal" evidence="6">
    <location>
        <begin position="5"/>
        <end position="48"/>
    </location>
</feature>
<dbReference type="AlphaFoldDB" id="A0A3B3D7G2"/>
<protein>
    <recommendedName>
        <fullName evidence="6">CLIC N-terminal domain-containing protein</fullName>
    </recommendedName>
</protein>
<proteinExistence type="inferred from homology"/>
<dbReference type="Pfam" id="PF22441">
    <property type="entry name" value="CLIC-like_N"/>
    <property type="match status" value="1"/>
</dbReference>
<evidence type="ECO:0000313" key="7">
    <source>
        <dbReference type="Ensembl" id="ENSOMEP00000025781.1"/>
    </source>
</evidence>
<organism evidence="7 8">
    <name type="scientific">Oryzias melastigma</name>
    <name type="common">Marine medaka</name>
    <dbReference type="NCBI Taxonomy" id="30732"/>
    <lineage>
        <taxon>Eukaryota</taxon>
        <taxon>Metazoa</taxon>
        <taxon>Chordata</taxon>
        <taxon>Craniata</taxon>
        <taxon>Vertebrata</taxon>
        <taxon>Euteleostomi</taxon>
        <taxon>Actinopterygii</taxon>
        <taxon>Neopterygii</taxon>
        <taxon>Teleostei</taxon>
        <taxon>Neoteleostei</taxon>
        <taxon>Acanthomorphata</taxon>
        <taxon>Ovalentaria</taxon>
        <taxon>Atherinomorphae</taxon>
        <taxon>Beloniformes</taxon>
        <taxon>Adrianichthyidae</taxon>
        <taxon>Oryziinae</taxon>
        <taxon>Oryzias</taxon>
    </lineage>
</organism>
<keyword evidence="4" id="KW-1133">Transmembrane helix</keyword>
<reference evidence="7" key="2">
    <citation type="submission" date="2025-09" db="UniProtKB">
        <authorList>
            <consortium name="Ensembl"/>
        </authorList>
    </citation>
    <scope>IDENTIFICATION</scope>
</reference>
<comment type="subcellular location">
    <subcellularLocation>
        <location evidence="1">Membrane</location>
        <topology evidence="1">Single-pass membrane protein</topology>
    </subcellularLocation>
</comment>
<dbReference type="STRING" id="30732.ENSOMEP00000025781"/>
<dbReference type="SUPFAM" id="SSF52833">
    <property type="entry name" value="Thioredoxin-like"/>
    <property type="match status" value="1"/>
</dbReference>